<evidence type="ECO:0000313" key="3">
    <source>
        <dbReference type="RefSeq" id="XP_039137059.1"/>
    </source>
</evidence>
<accession>A0AB40CAY5</accession>
<sequence length="109" mass="11741">MSYTPPPPQGYPSKDGHPPPGYAQGYSAQGYPPSGYPPPSYGPPPGYPPQGYAPYPPPQYVQAPPPQRPTTGSSFCEGWVLPDSGDGSDSGRWPNRDPLRMDRVWIGLV</sequence>
<feature type="compositionally biased region" description="Pro residues" evidence="1">
    <location>
        <begin position="34"/>
        <end position="48"/>
    </location>
</feature>
<proteinExistence type="predicted"/>
<feature type="region of interest" description="Disordered" evidence="1">
    <location>
        <begin position="1"/>
        <end position="98"/>
    </location>
</feature>
<feature type="compositionally biased region" description="Pro residues" evidence="1">
    <location>
        <begin position="1"/>
        <end position="10"/>
    </location>
</feature>
<dbReference type="GeneID" id="120274580"/>
<keyword evidence="2" id="KW-1185">Reference proteome</keyword>
<dbReference type="RefSeq" id="XP_039137059.1">
    <property type="nucleotide sequence ID" value="XM_039281125.1"/>
</dbReference>
<organism evidence="2 3">
    <name type="scientific">Dioscorea cayennensis subsp. rotundata</name>
    <name type="common">White Guinea yam</name>
    <name type="synonym">Dioscorea rotundata</name>
    <dbReference type="NCBI Taxonomy" id="55577"/>
    <lineage>
        <taxon>Eukaryota</taxon>
        <taxon>Viridiplantae</taxon>
        <taxon>Streptophyta</taxon>
        <taxon>Embryophyta</taxon>
        <taxon>Tracheophyta</taxon>
        <taxon>Spermatophyta</taxon>
        <taxon>Magnoliopsida</taxon>
        <taxon>Liliopsida</taxon>
        <taxon>Dioscoreales</taxon>
        <taxon>Dioscoreaceae</taxon>
        <taxon>Dioscorea</taxon>
    </lineage>
</organism>
<gene>
    <name evidence="3" type="primary">LOC120274580</name>
</gene>
<evidence type="ECO:0000313" key="2">
    <source>
        <dbReference type="Proteomes" id="UP001515500"/>
    </source>
</evidence>
<protein>
    <submittedName>
        <fullName evidence="3">Rhodopsin-like</fullName>
    </submittedName>
</protein>
<feature type="compositionally biased region" description="Pro residues" evidence="1">
    <location>
        <begin position="54"/>
        <end position="68"/>
    </location>
</feature>
<evidence type="ECO:0000256" key="1">
    <source>
        <dbReference type="SAM" id="MobiDB-lite"/>
    </source>
</evidence>
<reference evidence="3" key="1">
    <citation type="submission" date="2025-08" db="UniProtKB">
        <authorList>
            <consortium name="RefSeq"/>
        </authorList>
    </citation>
    <scope>IDENTIFICATION</scope>
</reference>
<dbReference type="Proteomes" id="UP001515500">
    <property type="component" value="Chromosome 13"/>
</dbReference>
<name>A0AB40CAY5_DIOCR</name>
<dbReference type="AlphaFoldDB" id="A0AB40CAY5"/>